<keyword evidence="2" id="KW-1185">Reference proteome</keyword>
<reference evidence="1 2" key="1">
    <citation type="submission" date="2024-01" db="EMBL/GenBank/DDBJ databases">
        <authorList>
            <consortium name="Genoscope - CEA"/>
            <person name="William W."/>
        </authorList>
    </citation>
    <scope>NUCLEOTIDE SEQUENCE [LARGE SCALE GENOMIC DNA]</scope>
    <source>
        <strain evidence="1 2">29B2s-10</strain>
    </source>
</reference>
<proteinExistence type="predicted"/>
<evidence type="ECO:0000313" key="1">
    <source>
        <dbReference type="EMBL" id="CAK7916687.1"/>
    </source>
</evidence>
<gene>
    <name evidence="1" type="ORF">CAAN4_G04984</name>
</gene>
<accession>A0ABP0EH29</accession>
<protein>
    <submittedName>
        <fullName evidence="1">Uncharacterized protein</fullName>
    </submittedName>
</protein>
<name>A0ABP0EH29_9ASCO</name>
<sequence>MAVCPISIPSHSIKTHLYHKRSNHRHNSQTSITLESYCSPCHPLDFSELEVSDDDEDDDLESEDSDFAFPNSFNSYASSSLSSSVSSTSPSFSFQHSFPTKKPSSSQLSAVTVSSSPVKKQLFSTSSSNNLAKLLEKQQQPSTVFKPMTMSRSNSVTSMSSTMSSSFSALAMSPKTLFQRYFATSNVDEVLPKSSSTVDSSTSSNSSIPCTQELQTWSVETHANNLVHDLREKPTRNRDYRVNPRFLIMYTYDYNSRVNGYLPNSHTKEEVEDLTHVEGIKDFHLQHNLCKISSISRDKLWENVVLPARIDPLPSNSIEYKDYVHVEESSYPPHPSLNRKHSIVKVDGCEYFPWSSLQNKHKSVKPAGFLKGGKTLVNGIQPSSGITKSQFTIKGWCNKRWVSTSLEEME</sequence>
<dbReference type="EMBL" id="OZ004259">
    <property type="protein sequence ID" value="CAK7916687.1"/>
    <property type="molecule type" value="Genomic_DNA"/>
</dbReference>
<organism evidence="1 2">
    <name type="scientific">[Candida] anglica</name>
    <dbReference type="NCBI Taxonomy" id="148631"/>
    <lineage>
        <taxon>Eukaryota</taxon>
        <taxon>Fungi</taxon>
        <taxon>Dikarya</taxon>
        <taxon>Ascomycota</taxon>
        <taxon>Saccharomycotina</taxon>
        <taxon>Pichiomycetes</taxon>
        <taxon>Debaryomycetaceae</taxon>
        <taxon>Kurtzmaniella</taxon>
    </lineage>
</organism>
<dbReference type="Proteomes" id="UP001497600">
    <property type="component" value="Chromosome G"/>
</dbReference>
<evidence type="ECO:0000313" key="2">
    <source>
        <dbReference type="Proteomes" id="UP001497600"/>
    </source>
</evidence>